<dbReference type="Gene3D" id="3.90.920.10">
    <property type="entry name" value="DNA primase, PRIM domain"/>
    <property type="match status" value="1"/>
</dbReference>
<feature type="non-terminal residue" evidence="1">
    <location>
        <position position="271"/>
    </location>
</feature>
<protein>
    <recommendedName>
        <fullName evidence="2">DNA primase small subunit PriS</fullName>
    </recommendedName>
</protein>
<dbReference type="SUPFAM" id="SSF56747">
    <property type="entry name" value="Prim-pol domain"/>
    <property type="match status" value="1"/>
</dbReference>
<name>X0TL75_9ZZZZ</name>
<reference evidence="1" key="1">
    <citation type="journal article" date="2014" name="Front. Microbiol.">
        <title>High frequency of phylogenetically diverse reductive dehalogenase-homologous genes in deep subseafloor sedimentary metagenomes.</title>
        <authorList>
            <person name="Kawai M."/>
            <person name="Futagami T."/>
            <person name="Toyoda A."/>
            <person name="Takaki Y."/>
            <person name="Nishi S."/>
            <person name="Hori S."/>
            <person name="Arai W."/>
            <person name="Tsubouchi T."/>
            <person name="Morono Y."/>
            <person name="Uchiyama I."/>
            <person name="Ito T."/>
            <person name="Fujiyama A."/>
            <person name="Inagaki F."/>
            <person name="Takami H."/>
        </authorList>
    </citation>
    <scope>NUCLEOTIDE SEQUENCE</scope>
    <source>
        <strain evidence="1">Expedition CK06-06</strain>
    </source>
</reference>
<organism evidence="1">
    <name type="scientific">marine sediment metagenome</name>
    <dbReference type="NCBI Taxonomy" id="412755"/>
    <lineage>
        <taxon>unclassified sequences</taxon>
        <taxon>metagenomes</taxon>
        <taxon>ecological metagenomes</taxon>
    </lineage>
</organism>
<gene>
    <name evidence="1" type="ORF">S01H1_25218</name>
</gene>
<comment type="caution">
    <text evidence="1">The sequence shown here is derived from an EMBL/GenBank/DDBJ whole genome shotgun (WGS) entry which is preliminary data.</text>
</comment>
<evidence type="ECO:0008006" key="2">
    <source>
        <dbReference type="Google" id="ProtNLM"/>
    </source>
</evidence>
<dbReference type="CDD" id="cd00525">
    <property type="entry name" value="AE_Prim_S_like"/>
    <property type="match status" value="1"/>
</dbReference>
<sequence>MLYKLKEDYKNDYDIDYLLSRLTAFANRLKPLLENELYYKLFSEPKSDIKPEDYTYKEVCHTYMLDGEKKWSKWTRVKSNTIMKYLKQYNCHEVYYTVQKFRFPEKVYNEDFIMPLYFDLDASDGHVITDTLLEARKIVQFLIDLKIPTNMIQIAFSGSKGFHIIVHEKIFDFQPAKDMHKQIKHLQKKLNKILELKTNDLSAGNRKMLRIQNTLNRKSGLYKVSISTKGLFNATIEGIMAMAKQPKKKVPIKKPITIPKAKKWVKKMLAD</sequence>
<evidence type="ECO:0000313" key="1">
    <source>
        <dbReference type="EMBL" id="GAF88001.1"/>
    </source>
</evidence>
<accession>X0TL75</accession>
<proteinExistence type="predicted"/>
<dbReference type="EMBL" id="BARS01015209">
    <property type="protein sequence ID" value="GAF88001.1"/>
    <property type="molecule type" value="Genomic_DNA"/>
</dbReference>
<dbReference type="AlphaFoldDB" id="X0TL75"/>